<evidence type="ECO:0000313" key="2">
    <source>
        <dbReference type="Proteomes" id="UP000768646"/>
    </source>
</evidence>
<comment type="caution">
    <text evidence="1">The sequence shown here is derived from an EMBL/GenBank/DDBJ whole genome shotgun (WGS) entry which is preliminary data.</text>
</comment>
<proteinExistence type="predicted"/>
<protein>
    <submittedName>
        <fullName evidence="1">Uncharacterized protein</fullName>
    </submittedName>
</protein>
<dbReference type="EMBL" id="JABTEG010000007">
    <property type="protein sequence ID" value="KAG4304582.1"/>
    <property type="molecule type" value="Genomic_DNA"/>
</dbReference>
<name>A0ACB7CBY7_9ASCO</name>
<gene>
    <name evidence="1" type="ORF">PORY_001975</name>
</gene>
<evidence type="ECO:0000313" key="1">
    <source>
        <dbReference type="EMBL" id="KAG4304582.1"/>
    </source>
</evidence>
<keyword evidence="2" id="KW-1185">Reference proteome</keyword>
<reference evidence="1 2" key="1">
    <citation type="journal article" date="2021" name="Commun. Biol.">
        <title>Genomic insights into the host specific adaptation of the Pneumocystis genus.</title>
        <authorList>
            <person name="Cisse O.H."/>
            <person name="Ma L."/>
            <person name="Dekker J.P."/>
            <person name="Khil P.P."/>
            <person name="Youn J.-H."/>
            <person name="Brenchley J.M."/>
            <person name="Blair R."/>
            <person name="Pahar B."/>
            <person name="Chabe M."/>
            <person name="Van Rompay K.K.A."/>
            <person name="Keesler R."/>
            <person name="Sukura A."/>
            <person name="Hirsch V."/>
            <person name="Kutty G."/>
            <person name="Liu Y."/>
            <person name="Peng L."/>
            <person name="Chen J."/>
            <person name="Song J."/>
            <person name="Weissenbacher-Lang C."/>
            <person name="Xu J."/>
            <person name="Upham N.S."/>
            <person name="Stajich J.E."/>
            <person name="Cuomo C.A."/>
            <person name="Cushion M.T."/>
            <person name="Kovacs J.A."/>
        </authorList>
    </citation>
    <scope>NUCLEOTIDE SEQUENCE [LARGE SCALE GENOMIC DNA]</scope>
    <source>
        <strain evidence="1 2">RABM</strain>
    </source>
</reference>
<accession>A0ACB7CBY7</accession>
<dbReference type="Proteomes" id="UP000768646">
    <property type="component" value="Unassembled WGS sequence"/>
</dbReference>
<sequence length="434" mass="49634">MPYLDSSSLFEKDRISQAHIPKFLKPWESRYSGTTTQCFQISDKNSDFSVKRNWKLPKLTKDCSVDGFDNITSVSKGSIGGKIALDRFDKLYASSPMPKLVNEAYFRLSNTSSDGTLAMESSNVLKTSFSLGVSESFVQNSCVLQRKKIPYEGFTAKRSKSSFSSNFRKHDNSCDLIKKKYLNNIPYNVLNLDVQKFDDQLNFSMGTNYPSVSKKECVNTLVSRKTRKIIPINDFFDNVLKVNKNICSSSKEGSNEKNLVIKNDFHEFLPDLSNSDIKTQSSCISDGCKNLVDSLHSDDLSSNMFCDNKDRKKKEIQSKKKKNVKSFNKPLTKRTRFSLTENELKNLSIFGGYISQERLKRKRQPPRKWWLVGSNCSRDTLEKDNTSLILENKNRRSNSRSVKNRNDNKRLPNESSKLIVNIKPATVNLYDFSD</sequence>
<organism evidence="1 2">
    <name type="scientific">Pneumocystis oryctolagi</name>
    <dbReference type="NCBI Taxonomy" id="42067"/>
    <lineage>
        <taxon>Eukaryota</taxon>
        <taxon>Fungi</taxon>
        <taxon>Dikarya</taxon>
        <taxon>Ascomycota</taxon>
        <taxon>Taphrinomycotina</taxon>
        <taxon>Pneumocystomycetes</taxon>
        <taxon>Pneumocystaceae</taxon>
        <taxon>Pneumocystis</taxon>
    </lineage>
</organism>